<comment type="caution">
    <text evidence="1">The sequence shown here is derived from an EMBL/GenBank/DDBJ whole genome shotgun (WGS) entry which is preliminary data.</text>
</comment>
<accession>A0A7C4ZE94</accession>
<proteinExistence type="predicted"/>
<protein>
    <submittedName>
        <fullName evidence="1">BrnT family toxin</fullName>
    </submittedName>
</protein>
<name>A0A7C4ZE94_9DEIN</name>
<dbReference type="EMBL" id="DRPZ01000237">
    <property type="protein sequence ID" value="HGY10252.1"/>
    <property type="molecule type" value="Genomic_DNA"/>
</dbReference>
<gene>
    <name evidence="1" type="ORF">ENK37_09440</name>
</gene>
<dbReference type="Proteomes" id="UP000885759">
    <property type="component" value="Unassembled WGS sequence"/>
</dbReference>
<organism evidence="1">
    <name type="scientific">Oceanithermus profundus</name>
    <dbReference type="NCBI Taxonomy" id="187137"/>
    <lineage>
        <taxon>Bacteria</taxon>
        <taxon>Thermotogati</taxon>
        <taxon>Deinococcota</taxon>
        <taxon>Deinococci</taxon>
        <taxon>Thermales</taxon>
        <taxon>Thermaceae</taxon>
        <taxon>Oceanithermus</taxon>
    </lineage>
</organism>
<dbReference type="AlphaFoldDB" id="A0A7C4ZE94"/>
<sequence>MKICWDTWNTAHIARHRVRKREVEEALRDKDRYVARTRARKREERRYLVVGRTASGRMLRVVLAVKPACLYPITAFDAPEADRKLYRRKRR</sequence>
<evidence type="ECO:0000313" key="1">
    <source>
        <dbReference type="EMBL" id="HGY10252.1"/>
    </source>
</evidence>
<reference evidence="1" key="1">
    <citation type="journal article" date="2020" name="mSystems">
        <title>Genome- and Community-Level Interaction Insights into Carbon Utilization and Element Cycling Functions of Hydrothermarchaeota in Hydrothermal Sediment.</title>
        <authorList>
            <person name="Zhou Z."/>
            <person name="Liu Y."/>
            <person name="Xu W."/>
            <person name="Pan J."/>
            <person name="Luo Z.H."/>
            <person name="Li M."/>
        </authorList>
    </citation>
    <scope>NUCLEOTIDE SEQUENCE [LARGE SCALE GENOMIC DNA]</scope>
    <source>
        <strain evidence="1">HyVt-570</strain>
    </source>
</reference>